<dbReference type="Proteomes" id="UP000019464">
    <property type="component" value="Unassembled WGS sequence"/>
</dbReference>
<evidence type="ECO:0000313" key="1">
    <source>
        <dbReference type="EMBL" id="EXJ11845.1"/>
    </source>
</evidence>
<dbReference type="OrthoDB" id="7362327at2"/>
<accession>W9VMX3</accession>
<comment type="caution">
    <text evidence="1">The sequence shown here is derived from an EMBL/GenBank/DDBJ whole genome shotgun (WGS) entry which is preliminary data.</text>
</comment>
<protein>
    <recommendedName>
        <fullName evidence="3">DUF3329 domain-containing protein</fullName>
    </recommendedName>
</protein>
<dbReference type="STRING" id="1229521.D791_01218"/>
<proteinExistence type="predicted"/>
<dbReference type="EMBL" id="AONB01000004">
    <property type="protein sequence ID" value="EXJ11845.1"/>
    <property type="molecule type" value="Genomic_DNA"/>
</dbReference>
<reference evidence="2" key="1">
    <citation type="submission" date="2012-11" db="EMBL/GenBank/DDBJ databases">
        <authorList>
            <person name="Singh A."/>
            <person name="Pinnaka A.K."/>
            <person name="Vaidya B."/>
        </authorList>
    </citation>
    <scope>NUCLEOTIDE SEQUENCE [LARGE SCALE GENOMIC DNA]</scope>
    <source>
        <strain evidence="2">AK23</strain>
    </source>
</reference>
<organism evidence="1 2">
    <name type="scientific">Nitrincola nitratireducens</name>
    <dbReference type="NCBI Taxonomy" id="1229521"/>
    <lineage>
        <taxon>Bacteria</taxon>
        <taxon>Pseudomonadati</taxon>
        <taxon>Pseudomonadota</taxon>
        <taxon>Gammaproteobacteria</taxon>
        <taxon>Oceanospirillales</taxon>
        <taxon>Oceanospirillaceae</taxon>
        <taxon>Nitrincola</taxon>
    </lineage>
</organism>
<evidence type="ECO:0000313" key="2">
    <source>
        <dbReference type="Proteomes" id="UP000019464"/>
    </source>
</evidence>
<dbReference type="RefSeq" id="WP_036508914.1">
    <property type="nucleotide sequence ID" value="NZ_AONB01000004.1"/>
</dbReference>
<keyword evidence="2" id="KW-1185">Reference proteome</keyword>
<sequence>MNQRDVDFFRPKHRRVVAVIVCLLWTVFEWATGAPFWGMIAGGVTIYAYWSFFHTYDEHDSSPDQ</sequence>
<evidence type="ECO:0008006" key="3">
    <source>
        <dbReference type="Google" id="ProtNLM"/>
    </source>
</evidence>
<gene>
    <name evidence="1" type="ORF">D791_01218</name>
</gene>
<name>W9VMX3_9GAMM</name>
<dbReference type="AlphaFoldDB" id="W9VMX3"/>
<reference evidence="1 2" key="2">
    <citation type="journal article" date="2015" name="Syst. Appl. Microbiol.">
        <title>Nitrincola nitratireducens sp. nov. isolated from a haloalkaline crater lake.</title>
        <authorList>
            <person name="Singh A."/>
            <person name="Vaidya B."/>
            <person name="Tanuku N.R."/>
            <person name="Pinnaka A.K."/>
        </authorList>
    </citation>
    <scope>NUCLEOTIDE SEQUENCE [LARGE SCALE GENOMIC DNA]</scope>
    <source>
        <strain evidence="1 2">AK23</strain>
    </source>
</reference>